<dbReference type="OrthoDB" id="4378831at2"/>
<evidence type="ECO:0000259" key="4">
    <source>
        <dbReference type="Pfam" id="PF22137"/>
    </source>
</evidence>
<dbReference type="AlphaFoldDB" id="A0A0F7LL49"/>
<dbReference type="InterPro" id="IPR018712">
    <property type="entry name" value="Tle1-like_cat"/>
</dbReference>
<keyword evidence="2" id="KW-0812">Transmembrane</keyword>
<organism evidence="5 6">
    <name type="scientific">Photorhabdus thracensis</name>
    <dbReference type="NCBI Taxonomy" id="230089"/>
    <lineage>
        <taxon>Bacteria</taxon>
        <taxon>Pseudomonadati</taxon>
        <taxon>Pseudomonadota</taxon>
        <taxon>Gammaproteobacteria</taxon>
        <taxon>Enterobacterales</taxon>
        <taxon>Morganellaceae</taxon>
        <taxon>Photorhabdus</taxon>
    </lineage>
</organism>
<feature type="domain" description="T6SS Phospholipase effector Tle1-like catalytic" evidence="3">
    <location>
        <begin position="275"/>
        <end position="410"/>
    </location>
</feature>
<sequence>MSEINHNDAVWLPAPFPAQGRLPARDYLIRQNCRQQISQERAYHQELCLAADRRVAPPCCKTLHVSLFFDGTGNNLYNDLYQAVPNHPTNIARLFQATIGAGYVGGASGKPLLDDIDSTGGKYFKYYIPGVGTPFPEINDLDYTTLGLAAADRGEDRINWALLRLIDVLKRVLANDKIDDTACQKSLEAMATTWHTLGLGGAHNRYGEFYKQFSGLKRELVIARSQPGRGKSKLLGMKLYVYGFSRGAAEARAFVSWLAELLPPPKEDNSKPSQCLQAKNETDPECNLPISVEFLGLFDTVASVGVSHVVPVVEGHMAWADGTQELPSEETYGGLVKRCVHLVSTHEQRLSFPMDSIRRSDGTYPTGSTEVIYPGVHSDLGGGYPPGEQGKSIGERDNLLLSQISLHEMYAAAFEVGAPLKVPTESLPKDLSKDTWRVMPFELVAEFNIDSQLVNRFNAWREVTLGLEMPKQPLSEEEAARFEPVRSAVALEQAMKNQLDWLTAWRINRYAGGTLLSTPFFHEAPNRDAKKAHYEQSQQAQEEKQQAVLKQRKAQRTAFASSGGRGEPPVLAPGVPDFDPETAQNQLREAAAEFSRDYRGERREIHSVKQFVVDDILGNALYLLNSDDEDKEYQQMKAAGEVLVKRLFRSVPAGKTGQPESPESLLVDLYDNQVHDSRAWFMYSTLDTREPEGGYFRYRVIYFGKMCNKPLSLLTVGGNVVGAASPVGSALFIFKRKKVGNMVADAIDEVHFTQLDVSAHDLSTRELIPMLPDAEQTKAFTHHVGEVTGQQRQFIEARRLQIGKENLKARWAGKTLELTPRGEPEK</sequence>
<feature type="domain" description="T6SS Phospholipase effector Tle1-like C-terminal" evidence="4">
    <location>
        <begin position="453"/>
        <end position="801"/>
    </location>
</feature>
<dbReference type="PATRIC" id="fig|230089.6.peg.750"/>
<gene>
    <name evidence="5" type="ORF">VY86_03380</name>
</gene>
<dbReference type="PANTHER" id="PTHR33840:SF1">
    <property type="entry name" value="TLE1 PHOSPHOLIPASE DOMAIN-CONTAINING PROTEIN"/>
    <property type="match status" value="1"/>
</dbReference>
<dbReference type="InterPro" id="IPR054388">
    <property type="entry name" value="Tle1-like_C"/>
</dbReference>
<evidence type="ECO:0000256" key="2">
    <source>
        <dbReference type="SAM" id="Phobius"/>
    </source>
</evidence>
<evidence type="ECO:0000259" key="3">
    <source>
        <dbReference type="Pfam" id="PF09994"/>
    </source>
</evidence>
<keyword evidence="6" id="KW-1185">Reference proteome</keyword>
<name>A0A0F7LL49_9GAMM</name>
<evidence type="ECO:0000313" key="5">
    <source>
        <dbReference type="EMBL" id="AKH62522.1"/>
    </source>
</evidence>
<feature type="transmembrane region" description="Helical" evidence="2">
    <location>
        <begin position="711"/>
        <end position="734"/>
    </location>
</feature>
<accession>A0A0F7LL49</accession>
<evidence type="ECO:0000313" key="6">
    <source>
        <dbReference type="Proteomes" id="UP000034866"/>
    </source>
</evidence>
<feature type="region of interest" description="Disordered" evidence="1">
    <location>
        <begin position="528"/>
        <end position="581"/>
    </location>
</feature>
<dbReference type="Pfam" id="PF22137">
    <property type="entry name" value="T6SS_Tle1-like_C"/>
    <property type="match status" value="1"/>
</dbReference>
<dbReference type="Pfam" id="PF09994">
    <property type="entry name" value="T6SS_Tle1-like_cat"/>
    <property type="match status" value="1"/>
</dbReference>
<evidence type="ECO:0000256" key="1">
    <source>
        <dbReference type="SAM" id="MobiDB-lite"/>
    </source>
</evidence>
<keyword evidence="2" id="KW-0472">Membrane</keyword>
<dbReference type="STRING" id="230089.VY86_03380"/>
<reference evidence="5 6" key="1">
    <citation type="journal article" date="2015" name="J. Biotechnol.">
        <title>Complete genome sequence of Photorhabdus temperata subsp. thracensis 39-8(T), an entomopathogenic bacterium for the improved commercial bioinsecticide.</title>
        <authorList>
            <person name="Kwak Y."/>
            <person name="Shin J.H."/>
        </authorList>
    </citation>
    <scope>NUCLEOTIDE SEQUENCE [LARGE SCALE GENOMIC DNA]</scope>
    <source>
        <strain evidence="5 6">DSM 15199</strain>
    </source>
</reference>
<protein>
    <submittedName>
        <fullName evidence="5">Uncharacterized protein</fullName>
    </submittedName>
</protein>
<dbReference type="EMBL" id="CP011104">
    <property type="protein sequence ID" value="AKH62522.1"/>
    <property type="molecule type" value="Genomic_DNA"/>
</dbReference>
<keyword evidence="2" id="KW-1133">Transmembrane helix</keyword>
<dbReference type="Proteomes" id="UP000034866">
    <property type="component" value="Chromosome"/>
</dbReference>
<dbReference type="PANTHER" id="PTHR33840">
    <property type="match status" value="1"/>
</dbReference>
<reference evidence="6" key="2">
    <citation type="submission" date="2015-03" db="EMBL/GenBank/DDBJ databases">
        <title>Genome sequence of Azospirillum thiophilum strain DSM 21654T.</title>
        <authorList>
            <person name="Kwak Y."/>
            <person name="Shin J.-H."/>
        </authorList>
    </citation>
    <scope>NUCLEOTIDE SEQUENCE [LARGE SCALE GENOMIC DNA]</scope>
    <source>
        <strain evidence="6">DSM 15199</strain>
    </source>
</reference>
<dbReference type="KEGG" id="ptt:VY86_03380"/>
<dbReference type="RefSeq" id="WP_046973921.1">
    <property type="nucleotide sequence ID" value="NZ_CP011104.1"/>
</dbReference>
<proteinExistence type="predicted"/>